<dbReference type="SMART" id="SM01019">
    <property type="entry name" value="B3"/>
    <property type="match status" value="2"/>
</dbReference>
<comment type="caution">
    <text evidence="8">The sequence shown here is derived from an EMBL/GenBank/DDBJ whole genome shotgun (WGS) entry which is preliminary data.</text>
</comment>
<dbReference type="PANTHER" id="PTHR31920:SF37">
    <property type="entry name" value="B3 DOMAIN-CONTAINING TRANSCRIPTION FACTOR VRN1"/>
    <property type="match status" value="1"/>
</dbReference>
<evidence type="ECO:0000256" key="5">
    <source>
        <dbReference type="ARBA" id="ARBA00023242"/>
    </source>
</evidence>
<evidence type="ECO:0000256" key="4">
    <source>
        <dbReference type="ARBA" id="ARBA00023163"/>
    </source>
</evidence>
<dbReference type="CDD" id="cd10017">
    <property type="entry name" value="B3_DNA"/>
    <property type="match status" value="2"/>
</dbReference>
<dbReference type="AlphaFoldDB" id="A0ABD1RQN5"/>
<evidence type="ECO:0000256" key="2">
    <source>
        <dbReference type="ARBA" id="ARBA00023015"/>
    </source>
</evidence>
<feature type="domain" description="TF-B3" evidence="7">
    <location>
        <begin position="16"/>
        <end position="109"/>
    </location>
</feature>
<gene>
    <name evidence="8" type="ORF">Adt_26357</name>
</gene>
<evidence type="ECO:0000256" key="3">
    <source>
        <dbReference type="ARBA" id="ARBA00023125"/>
    </source>
</evidence>
<dbReference type="GO" id="GO:0005634">
    <property type="term" value="C:nucleus"/>
    <property type="evidence" value="ECO:0007669"/>
    <property type="project" value="UniProtKB-SubCell"/>
</dbReference>
<protein>
    <recommendedName>
        <fullName evidence="7">TF-B3 domain-containing protein</fullName>
    </recommendedName>
</protein>
<comment type="subcellular location">
    <subcellularLocation>
        <location evidence="1">Nucleus</location>
    </subcellularLocation>
</comment>
<dbReference type="Gene3D" id="2.40.330.10">
    <property type="entry name" value="DNA-binding pseudobarrel domain"/>
    <property type="match status" value="2"/>
</dbReference>
<feature type="region of interest" description="Disordered" evidence="6">
    <location>
        <begin position="299"/>
        <end position="350"/>
    </location>
</feature>
<dbReference type="GO" id="GO:0003677">
    <property type="term" value="F:DNA binding"/>
    <property type="evidence" value="ECO:0007669"/>
    <property type="project" value="UniProtKB-KW"/>
</dbReference>
<sequence>MGELKTMEEIVDLQTKFFKIILPSIDSQRKLRIPDKFVGKYGHELSDVVRLTDPMGGVWCVELEKMEKTLWFHDGWEKFVEDHFIGYGYLLVFTYGGNSNFNVLIFDLTTTEAEYPLNNSRNFERTKYSTQNSISEKEEISDDDSVKVLASFPGKPVVVISSSKSGTPSAFGNQSTNIRRHDPQTVHDLSFSSAEFICGVKRGKNDAAERSKSQRCYLTRSKCKIEDEGIKTGSKKVSPSACEDWVTNGRRHDQQTIHDLSFPSAEFTGGVKRGKSDAAETSKSQRCYLTRSKCKIENEGIRTGSKKRSPSACGNPTTNSRRHDHQTMHDLSFPSAGFTRGVKRGKNDAAETSKSQRCYLTRSKCKIEDGGIRTGSKKRSPSACGDPATNGRRHDHQTMHDLSFPTAGFTHGVKRGKSDAAERSKSQRGYLTRIKCKIEDVGIITGRQKRSPSACGDQAKNGRRHNHQTMHDLSLPSAEFTCGAKRGKSDAAERSKSQRGYLTRSKCKIEDGGIKTGSKKTGNLFTKNVQEAIPSTEGNQHFSSNENQLSLGIGSNSGKKAIDSATKYLLRSPSFTVTLKPSNLSPKFSLYVPGAFFKYLPSAPGHIELLDSNGKKWPICVIQTKRGNEKYLTRGWATFARQKNLKVGDICIFEQIHINKCLLKVSTFCNTRRVLS</sequence>
<name>A0ABD1RQN5_9LAMI</name>
<proteinExistence type="predicted"/>
<dbReference type="InterPro" id="IPR015300">
    <property type="entry name" value="DNA-bd_pseudobarrel_sf"/>
</dbReference>
<feature type="region of interest" description="Disordered" evidence="6">
    <location>
        <begin position="448"/>
        <end position="467"/>
    </location>
</feature>
<keyword evidence="2" id="KW-0805">Transcription regulation</keyword>
<dbReference type="SUPFAM" id="SSF101936">
    <property type="entry name" value="DNA-binding pseudobarrel domain"/>
    <property type="match status" value="2"/>
</dbReference>
<feature type="region of interest" description="Disordered" evidence="6">
    <location>
        <begin position="370"/>
        <end position="426"/>
    </location>
</feature>
<dbReference type="InterPro" id="IPR003340">
    <property type="entry name" value="B3_DNA-bd"/>
</dbReference>
<evidence type="ECO:0000256" key="1">
    <source>
        <dbReference type="ARBA" id="ARBA00004123"/>
    </source>
</evidence>
<keyword evidence="3" id="KW-0238">DNA-binding</keyword>
<feature type="compositionally biased region" description="Basic and acidic residues" evidence="6">
    <location>
        <begin position="416"/>
        <end position="425"/>
    </location>
</feature>
<reference evidence="9" key="1">
    <citation type="submission" date="2024-07" db="EMBL/GenBank/DDBJ databases">
        <title>Two chromosome-level genome assemblies of Korean endemic species Abeliophyllum distichum and Forsythia ovata (Oleaceae).</title>
        <authorList>
            <person name="Jang H."/>
        </authorList>
    </citation>
    <scope>NUCLEOTIDE SEQUENCE [LARGE SCALE GENOMIC DNA]</scope>
</reference>
<dbReference type="InterPro" id="IPR050655">
    <property type="entry name" value="Plant_B3_domain"/>
</dbReference>
<accession>A0ABD1RQN5</accession>
<evidence type="ECO:0000256" key="6">
    <source>
        <dbReference type="SAM" id="MobiDB-lite"/>
    </source>
</evidence>
<dbReference type="Proteomes" id="UP001604336">
    <property type="component" value="Unassembled WGS sequence"/>
</dbReference>
<keyword evidence="9" id="KW-1185">Reference proteome</keyword>
<keyword evidence="4" id="KW-0804">Transcription</keyword>
<dbReference type="Pfam" id="PF02362">
    <property type="entry name" value="B3"/>
    <property type="match status" value="2"/>
</dbReference>
<dbReference type="PROSITE" id="PS50863">
    <property type="entry name" value="B3"/>
    <property type="match status" value="2"/>
</dbReference>
<dbReference type="PANTHER" id="PTHR31920">
    <property type="entry name" value="B3 DOMAIN-CONTAINING"/>
    <property type="match status" value="1"/>
</dbReference>
<evidence type="ECO:0000313" key="9">
    <source>
        <dbReference type="Proteomes" id="UP001604336"/>
    </source>
</evidence>
<dbReference type="EMBL" id="JBFOLK010000008">
    <property type="protein sequence ID" value="KAL2490729.1"/>
    <property type="molecule type" value="Genomic_DNA"/>
</dbReference>
<evidence type="ECO:0000259" key="7">
    <source>
        <dbReference type="PROSITE" id="PS50863"/>
    </source>
</evidence>
<keyword evidence="5" id="KW-0539">Nucleus</keyword>
<feature type="domain" description="TF-B3" evidence="7">
    <location>
        <begin position="575"/>
        <end position="671"/>
    </location>
</feature>
<organism evidence="8 9">
    <name type="scientific">Abeliophyllum distichum</name>
    <dbReference type="NCBI Taxonomy" id="126358"/>
    <lineage>
        <taxon>Eukaryota</taxon>
        <taxon>Viridiplantae</taxon>
        <taxon>Streptophyta</taxon>
        <taxon>Embryophyta</taxon>
        <taxon>Tracheophyta</taxon>
        <taxon>Spermatophyta</taxon>
        <taxon>Magnoliopsida</taxon>
        <taxon>eudicotyledons</taxon>
        <taxon>Gunneridae</taxon>
        <taxon>Pentapetalae</taxon>
        <taxon>asterids</taxon>
        <taxon>lamiids</taxon>
        <taxon>Lamiales</taxon>
        <taxon>Oleaceae</taxon>
        <taxon>Forsythieae</taxon>
        <taxon>Abeliophyllum</taxon>
    </lineage>
</organism>
<evidence type="ECO:0000313" key="8">
    <source>
        <dbReference type="EMBL" id="KAL2490729.1"/>
    </source>
</evidence>